<proteinExistence type="predicted"/>
<dbReference type="RefSeq" id="WP_244762786.1">
    <property type="nucleotide sequence ID" value="NZ_JALJCJ010000006.1"/>
</dbReference>
<keyword evidence="3" id="KW-0804">Transcription</keyword>
<dbReference type="InterPro" id="IPR036388">
    <property type="entry name" value="WH-like_DNA-bd_sf"/>
</dbReference>
<dbReference type="PROSITE" id="PS50043">
    <property type="entry name" value="HTH_LUXR_2"/>
    <property type="match status" value="1"/>
</dbReference>
<dbReference type="Pfam" id="PF00196">
    <property type="entry name" value="GerE"/>
    <property type="match status" value="1"/>
</dbReference>
<dbReference type="Proteomes" id="UP001177080">
    <property type="component" value="Unassembled WGS sequence"/>
</dbReference>
<dbReference type="CDD" id="cd06170">
    <property type="entry name" value="LuxR_C_like"/>
    <property type="match status" value="1"/>
</dbReference>
<reference evidence="5" key="1">
    <citation type="submission" date="2022-04" db="EMBL/GenBank/DDBJ databases">
        <title>Shinella lacus sp. nov., a novel member of the genus Shinella from water.</title>
        <authorList>
            <person name="Deng Y."/>
        </authorList>
    </citation>
    <scope>NUCLEOTIDE SEQUENCE</scope>
    <source>
        <strain evidence="5">JCM 31239</strain>
    </source>
</reference>
<dbReference type="SMART" id="SM00421">
    <property type="entry name" value="HTH_LUXR"/>
    <property type="match status" value="1"/>
</dbReference>
<evidence type="ECO:0000259" key="4">
    <source>
        <dbReference type="PROSITE" id="PS50043"/>
    </source>
</evidence>
<sequence>MLEQGFAAWNSAAAAAVEAVGTNAFGKRLDAALASILDFDVVMVFGYRGAEKPVCCYHNIDPQRAQTIIDAYIAGPYLLDPFYSAAMDTRGSAIRRLKDMAPDHFYSSEYYRRHYVLTGIRDEIGIVCRPTNWTGVVVSITRPVTAPAFGRRDLSLIRAAEPLLRIIGEKHWGGANGDRSADGPVPGHDPINDSLNRMTDGVLTPREVEVTSLVLRGHSNSSIAAALKITPGTVKIHRKNIHHKLRISSQAELFGLFIRHLSAS</sequence>
<dbReference type="SUPFAM" id="SSF46894">
    <property type="entry name" value="C-terminal effector domain of the bipartite response regulators"/>
    <property type="match status" value="1"/>
</dbReference>
<gene>
    <name evidence="5" type="ORF">GB928_020430</name>
</gene>
<dbReference type="PANTHER" id="PTHR44688:SF16">
    <property type="entry name" value="DNA-BINDING TRANSCRIPTIONAL ACTIVATOR DEVR_DOSR"/>
    <property type="match status" value="1"/>
</dbReference>
<evidence type="ECO:0000256" key="1">
    <source>
        <dbReference type="ARBA" id="ARBA00023015"/>
    </source>
</evidence>
<comment type="caution">
    <text evidence="5">The sequence shown here is derived from an EMBL/GenBank/DDBJ whole genome shotgun (WGS) entry which is preliminary data.</text>
</comment>
<feature type="domain" description="HTH luxR-type" evidence="4">
    <location>
        <begin position="196"/>
        <end position="261"/>
    </location>
</feature>
<keyword evidence="2" id="KW-0238">DNA-binding</keyword>
<protein>
    <submittedName>
        <fullName evidence="5">Helix-turn-helix transcriptional regulator</fullName>
    </submittedName>
</protein>
<dbReference type="PROSITE" id="PS00622">
    <property type="entry name" value="HTH_LUXR_1"/>
    <property type="match status" value="1"/>
</dbReference>
<dbReference type="PRINTS" id="PR00038">
    <property type="entry name" value="HTHLUXR"/>
</dbReference>
<dbReference type="EMBL" id="WHSC02000008">
    <property type="protein sequence ID" value="MDO6123567.1"/>
    <property type="molecule type" value="Genomic_DNA"/>
</dbReference>
<evidence type="ECO:0000256" key="3">
    <source>
        <dbReference type="ARBA" id="ARBA00023163"/>
    </source>
</evidence>
<evidence type="ECO:0000313" key="6">
    <source>
        <dbReference type="Proteomes" id="UP001177080"/>
    </source>
</evidence>
<evidence type="ECO:0000313" key="5">
    <source>
        <dbReference type="EMBL" id="MDO6123567.1"/>
    </source>
</evidence>
<dbReference type="InterPro" id="IPR016032">
    <property type="entry name" value="Sig_transdc_resp-reg_C-effctor"/>
</dbReference>
<dbReference type="InterPro" id="IPR000792">
    <property type="entry name" value="Tscrpt_reg_LuxR_C"/>
</dbReference>
<name>A0ABT8XIJ2_9HYPH</name>
<evidence type="ECO:0000256" key="2">
    <source>
        <dbReference type="ARBA" id="ARBA00023125"/>
    </source>
</evidence>
<organism evidence="5 6">
    <name type="scientific">Shinella curvata</name>
    <dbReference type="NCBI Taxonomy" id="1817964"/>
    <lineage>
        <taxon>Bacteria</taxon>
        <taxon>Pseudomonadati</taxon>
        <taxon>Pseudomonadota</taxon>
        <taxon>Alphaproteobacteria</taxon>
        <taxon>Hyphomicrobiales</taxon>
        <taxon>Rhizobiaceae</taxon>
        <taxon>Shinella</taxon>
    </lineage>
</organism>
<dbReference type="Gene3D" id="1.10.10.10">
    <property type="entry name" value="Winged helix-like DNA-binding domain superfamily/Winged helix DNA-binding domain"/>
    <property type="match status" value="1"/>
</dbReference>
<accession>A0ABT8XIJ2</accession>
<keyword evidence="1" id="KW-0805">Transcription regulation</keyword>
<dbReference type="PANTHER" id="PTHR44688">
    <property type="entry name" value="DNA-BINDING TRANSCRIPTIONAL ACTIVATOR DEVR_DOSR"/>
    <property type="match status" value="1"/>
</dbReference>
<keyword evidence="6" id="KW-1185">Reference proteome</keyword>